<sequence length="109" mass="11776">AAFAEGTTKLINVPQARAKETDRINALTCELKKMGASVEELPDGLIIRHSKPIPAELHGWNDHRIVMALSLAGLSLGGQCTIDTAEAMSVTFPNYVELMRSIGANMEVK</sequence>
<dbReference type="PANTHER" id="PTHR21090">
    <property type="entry name" value="AROM/DEHYDROQUINATE SYNTHASE"/>
    <property type="match status" value="1"/>
</dbReference>
<protein>
    <recommendedName>
        <fullName evidence="2">Enolpyruvate transferase domain-containing protein</fullName>
    </recommendedName>
</protein>
<dbReference type="InterPro" id="IPR013792">
    <property type="entry name" value="RNA3'P_cycl/enolpyr_Trfase_a/b"/>
</dbReference>
<keyword evidence="1" id="KW-0808">Transferase</keyword>
<dbReference type="InterPro" id="IPR036968">
    <property type="entry name" value="Enolpyruvate_Tfrase_sf"/>
</dbReference>
<dbReference type="PANTHER" id="PTHR21090:SF5">
    <property type="entry name" value="PENTAFUNCTIONAL AROM POLYPEPTIDE"/>
    <property type="match status" value="1"/>
</dbReference>
<dbReference type="Gene3D" id="3.65.10.10">
    <property type="entry name" value="Enolpyruvate transferase domain"/>
    <property type="match status" value="1"/>
</dbReference>
<proteinExistence type="predicted"/>
<dbReference type="PROSITE" id="PS00885">
    <property type="entry name" value="EPSP_SYNTHASE_2"/>
    <property type="match status" value="1"/>
</dbReference>
<dbReference type="GO" id="GO:0003866">
    <property type="term" value="F:3-phosphoshikimate 1-carboxyvinyltransferase activity"/>
    <property type="evidence" value="ECO:0007669"/>
    <property type="project" value="TreeGrafter"/>
</dbReference>
<dbReference type="EMBL" id="BARV01010119">
    <property type="protein sequence ID" value="GAI08263.1"/>
    <property type="molecule type" value="Genomic_DNA"/>
</dbReference>
<gene>
    <name evidence="3" type="ORF">S06H3_19711</name>
</gene>
<evidence type="ECO:0000313" key="3">
    <source>
        <dbReference type="EMBL" id="GAI08263.1"/>
    </source>
</evidence>
<dbReference type="InterPro" id="IPR001986">
    <property type="entry name" value="Enolpyruvate_Tfrase_dom"/>
</dbReference>
<evidence type="ECO:0000259" key="2">
    <source>
        <dbReference type="Pfam" id="PF00275"/>
    </source>
</evidence>
<feature type="non-terminal residue" evidence="3">
    <location>
        <position position="1"/>
    </location>
</feature>
<organism evidence="3">
    <name type="scientific">marine sediment metagenome</name>
    <dbReference type="NCBI Taxonomy" id="412755"/>
    <lineage>
        <taxon>unclassified sequences</taxon>
        <taxon>metagenomes</taxon>
        <taxon>ecological metagenomes</taxon>
    </lineage>
</organism>
<accession>X1KNK0</accession>
<evidence type="ECO:0000256" key="1">
    <source>
        <dbReference type="ARBA" id="ARBA00022679"/>
    </source>
</evidence>
<dbReference type="SUPFAM" id="SSF55205">
    <property type="entry name" value="EPT/RTPC-like"/>
    <property type="match status" value="1"/>
</dbReference>
<name>X1KNK0_9ZZZZ</name>
<dbReference type="Pfam" id="PF00275">
    <property type="entry name" value="EPSP_synthase"/>
    <property type="match status" value="1"/>
</dbReference>
<feature type="domain" description="Enolpyruvate transferase" evidence="2">
    <location>
        <begin position="1"/>
        <end position="97"/>
    </location>
</feature>
<dbReference type="InterPro" id="IPR023193">
    <property type="entry name" value="EPSP_synthase_CS"/>
</dbReference>
<dbReference type="AlphaFoldDB" id="X1KNK0"/>
<comment type="caution">
    <text evidence="3">The sequence shown here is derived from an EMBL/GenBank/DDBJ whole genome shotgun (WGS) entry which is preliminary data.</text>
</comment>
<reference evidence="3" key="1">
    <citation type="journal article" date="2014" name="Front. Microbiol.">
        <title>High frequency of phylogenetically diverse reductive dehalogenase-homologous genes in deep subseafloor sedimentary metagenomes.</title>
        <authorList>
            <person name="Kawai M."/>
            <person name="Futagami T."/>
            <person name="Toyoda A."/>
            <person name="Takaki Y."/>
            <person name="Nishi S."/>
            <person name="Hori S."/>
            <person name="Arai W."/>
            <person name="Tsubouchi T."/>
            <person name="Morono Y."/>
            <person name="Uchiyama I."/>
            <person name="Ito T."/>
            <person name="Fujiyama A."/>
            <person name="Inagaki F."/>
            <person name="Takami H."/>
        </authorList>
    </citation>
    <scope>NUCLEOTIDE SEQUENCE</scope>
    <source>
        <strain evidence="3">Expedition CK06-06</strain>
    </source>
</reference>
<dbReference type="GO" id="GO:0009423">
    <property type="term" value="P:chorismate biosynthetic process"/>
    <property type="evidence" value="ECO:0007669"/>
    <property type="project" value="TreeGrafter"/>
</dbReference>